<dbReference type="Pfam" id="PF12802">
    <property type="entry name" value="MarR_2"/>
    <property type="match status" value="1"/>
</dbReference>
<accession>A0AAE9XMC3</accession>
<keyword evidence="2" id="KW-0238">DNA-binding</keyword>
<keyword evidence="6" id="KW-1185">Reference proteome</keyword>
<evidence type="ECO:0000256" key="2">
    <source>
        <dbReference type="ARBA" id="ARBA00023125"/>
    </source>
</evidence>
<gene>
    <name evidence="5" type="ORF">PH603_08990</name>
</gene>
<feature type="domain" description="HTH marR-type" evidence="4">
    <location>
        <begin position="1"/>
        <end position="147"/>
    </location>
</feature>
<dbReference type="EMBL" id="CP116805">
    <property type="protein sequence ID" value="WCL52672.1"/>
    <property type="molecule type" value="Genomic_DNA"/>
</dbReference>
<name>A0AAE9XMC3_9PROT</name>
<organism evidence="5 6">
    <name type="scientific">Gimibacter soli</name>
    <dbReference type="NCBI Taxonomy" id="3024400"/>
    <lineage>
        <taxon>Bacteria</taxon>
        <taxon>Pseudomonadati</taxon>
        <taxon>Pseudomonadota</taxon>
        <taxon>Alphaproteobacteria</taxon>
        <taxon>Kordiimonadales</taxon>
        <taxon>Temperatibacteraceae</taxon>
        <taxon>Gimibacter</taxon>
    </lineage>
</organism>
<dbReference type="PRINTS" id="PR00598">
    <property type="entry name" value="HTHMARR"/>
</dbReference>
<evidence type="ECO:0000313" key="5">
    <source>
        <dbReference type="EMBL" id="WCL52672.1"/>
    </source>
</evidence>
<dbReference type="SUPFAM" id="SSF46785">
    <property type="entry name" value="Winged helix' DNA-binding domain"/>
    <property type="match status" value="1"/>
</dbReference>
<reference evidence="5" key="1">
    <citation type="submission" date="2023-01" db="EMBL/GenBank/DDBJ databases">
        <title>The genome sequence of Kordiimonadaceae bacterium 6D33.</title>
        <authorList>
            <person name="Liu Y."/>
        </authorList>
    </citation>
    <scope>NUCLEOTIDE SEQUENCE</scope>
    <source>
        <strain evidence="5">6D33</strain>
    </source>
</reference>
<protein>
    <submittedName>
        <fullName evidence="5">MarR family winged helix-turn-helix transcriptional regulator</fullName>
    </submittedName>
</protein>
<dbReference type="InterPro" id="IPR036390">
    <property type="entry name" value="WH_DNA-bd_sf"/>
</dbReference>
<sequence>MDEMQRNQRELRLKAFLPYRFSVLSNRISRAIADRYSEVFQLTLPEWRIMAVLGETPDLSAADVADRTAMDKVAVSRAVNRLLESGRIERHFAEDDRRRSVLALSAKGRAVYEQIVPLALDYEDRLISGLTADEQAQLTALLDKLDDVQLHAGEV</sequence>
<dbReference type="InterPro" id="IPR036388">
    <property type="entry name" value="WH-like_DNA-bd_sf"/>
</dbReference>
<dbReference type="Gene3D" id="1.10.10.10">
    <property type="entry name" value="Winged helix-like DNA-binding domain superfamily/Winged helix DNA-binding domain"/>
    <property type="match status" value="1"/>
</dbReference>
<dbReference type="InterPro" id="IPR052067">
    <property type="entry name" value="Metal_resp_HTH_trans_reg"/>
</dbReference>
<keyword evidence="3" id="KW-0804">Transcription</keyword>
<dbReference type="SMART" id="SM00347">
    <property type="entry name" value="HTH_MARR"/>
    <property type="match status" value="1"/>
</dbReference>
<dbReference type="AlphaFoldDB" id="A0AAE9XMC3"/>
<dbReference type="PANTHER" id="PTHR35790:SF4">
    <property type="entry name" value="HTH-TYPE TRANSCRIPTIONAL REGULATOR PCHR"/>
    <property type="match status" value="1"/>
</dbReference>
<dbReference type="GO" id="GO:0003700">
    <property type="term" value="F:DNA-binding transcription factor activity"/>
    <property type="evidence" value="ECO:0007669"/>
    <property type="project" value="InterPro"/>
</dbReference>
<dbReference type="InterPro" id="IPR000835">
    <property type="entry name" value="HTH_MarR-typ"/>
</dbReference>
<proteinExistence type="predicted"/>
<evidence type="ECO:0000313" key="6">
    <source>
        <dbReference type="Proteomes" id="UP001217500"/>
    </source>
</evidence>
<dbReference type="GO" id="GO:0003677">
    <property type="term" value="F:DNA binding"/>
    <property type="evidence" value="ECO:0007669"/>
    <property type="project" value="UniProtKB-KW"/>
</dbReference>
<keyword evidence="1" id="KW-0805">Transcription regulation</keyword>
<dbReference type="KEGG" id="gso:PH603_08990"/>
<dbReference type="PANTHER" id="PTHR35790">
    <property type="entry name" value="HTH-TYPE TRANSCRIPTIONAL REGULATOR PCHR"/>
    <property type="match status" value="1"/>
</dbReference>
<evidence type="ECO:0000256" key="3">
    <source>
        <dbReference type="ARBA" id="ARBA00023163"/>
    </source>
</evidence>
<dbReference type="Proteomes" id="UP001217500">
    <property type="component" value="Chromosome"/>
</dbReference>
<dbReference type="PROSITE" id="PS50995">
    <property type="entry name" value="HTH_MARR_2"/>
    <property type="match status" value="1"/>
</dbReference>
<evidence type="ECO:0000259" key="4">
    <source>
        <dbReference type="PROSITE" id="PS50995"/>
    </source>
</evidence>
<evidence type="ECO:0000256" key="1">
    <source>
        <dbReference type="ARBA" id="ARBA00023015"/>
    </source>
</evidence>